<dbReference type="Gene3D" id="3.90.1140.10">
    <property type="entry name" value="Cyclic phosphodiesterase"/>
    <property type="match status" value="1"/>
</dbReference>
<keyword evidence="1" id="KW-0436">Ligase</keyword>
<dbReference type="GO" id="GO:0016874">
    <property type="term" value="F:ligase activity"/>
    <property type="evidence" value="ECO:0007669"/>
    <property type="project" value="UniProtKB-KW"/>
</dbReference>
<reference evidence="2" key="1">
    <citation type="journal article" date="2019" name="Int. J. Syst. Evol. Microbiol.">
        <title>The Global Catalogue of Microorganisms (GCM) 10K type strain sequencing project: providing services to taxonomists for standard genome sequencing and annotation.</title>
        <authorList>
            <consortium name="The Broad Institute Genomics Platform"/>
            <consortium name="The Broad Institute Genome Sequencing Center for Infectious Disease"/>
            <person name="Wu L."/>
            <person name="Ma J."/>
        </authorList>
    </citation>
    <scope>NUCLEOTIDE SEQUENCE [LARGE SCALE GENOMIC DNA]</scope>
    <source>
        <strain evidence="2">JCM 17564</strain>
    </source>
</reference>
<dbReference type="RefSeq" id="WP_344697292.1">
    <property type="nucleotide sequence ID" value="NZ_BAABBR010000001.1"/>
</dbReference>
<evidence type="ECO:0000313" key="1">
    <source>
        <dbReference type="EMBL" id="GAA4041835.1"/>
    </source>
</evidence>
<dbReference type="Proteomes" id="UP001424459">
    <property type="component" value="Unassembled WGS sequence"/>
</dbReference>
<evidence type="ECO:0000313" key="2">
    <source>
        <dbReference type="Proteomes" id="UP001424459"/>
    </source>
</evidence>
<sequence>MSGALIVTAALHPEDFAWLDGERKAYFPPERNQLAAHLTMFHALPPSAESEASRLLSELVRRPPPRATVAGLMNLGRGVAYRIVSDELEAVRREIAEHFHGMLTAQDGQGWRPHVTIQNKAEPAAAKALLRELESQFAPRPLRIAGLELHRYLGGPWERLGKWSFRP</sequence>
<protein>
    <submittedName>
        <fullName evidence="1">2'-5' RNA ligase family protein</fullName>
    </submittedName>
</protein>
<dbReference type="EMBL" id="BAABBR010000001">
    <property type="protein sequence ID" value="GAA4041835.1"/>
    <property type="molecule type" value="Genomic_DNA"/>
</dbReference>
<proteinExistence type="predicted"/>
<gene>
    <name evidence="1" type="ORF">GCM10022281_23650</name>
</gene>
<dbReference type="Pfam" id="PF13563">
    <property type="entry name" value="2_5_RNA_ligase2"/>
    <property type="match status" value="1"/>
</dbReference>
<accession>A0ABP7UH38</accession>
<dbReference type="InterPro" id="IPR009097">
    <property type="entry name" value="Cyclic_Pdiesterase"/>
</dbReference>
<organism evidence="1 2">
    <name type="scientific">Sphingomonas rosea</name>
    <dbReference type="NCBI Taxonomy" id="335605"/>
    <lineage>
        <taxon>Bacteria</taxon>
        <taxon>Pseudomonadati</taxon>
        <taxon>Pseudomonadota</taxon>
        <taxon>Alphaproteobacteria</taxon>
        <taxon>Sphingomonadales</taxon>
        <taxon>Sphingomonadaceae</taxon>
        <taxon>Sphingomonas</taxon>
    </lineage>
</organism>
<keyword evidence="2" id="KW-1185">Reference proteome</keyword>
<dbReference type="SUPFAM" id="SSF55144">
    <property type="entry name" value="LigT-like"/>
    <property type="match status" value="1"/>
</dbReference>
<name>A0ABP7UH38_9SPHN</name>
<comment type="caution">
    <text evidence="1">The sequence shown here is derived from an EMBL/GenBank/DDBJ whole genome shotgun (WGS) entry which is preliminary data.</text>
</comment>